<sequence>MSPSILDWVTISQLLCFTLQQVILRPTTRALSRIVIKLGGGQILRHRILTTITTGVFIGTVLFGDDSTLAPSRYLVRRFGSTVAVLRILQGLTSVLTTWVLSETLDLVQWTLVGREKGLRLLSLLSISPATGLSGMFMMIFLAKLPERAWAMARLLLTAMIWVAEIVLYYNIRVSTVYDAFSTWPVTAGAAPFDTSLAHERVAAYNGNITYQNLAFSNTFVTNSQFSIGSTPISCPGHCDSYILPGAVWSLNMTLPANSSDNTVVKIETSPAVQIDFFRGVDSADCLLPHGCTVYDENGSKIGIELCLAKSKVHEGSIFAGVTVCDQVLDGSCLYSARDPRHINTTFSLYSLTASTACTRANNSIISVTDIGEPTLEGIDIEGLDLPLGWLLNYTAQGIHAESSLVYMFWHGDPHPAARHDWSTATYLSLKSILAFSMYMFSVNGAGDPLRSERSFPSRFETTASLCRPLEKVIVDPGAYIAYIVLQSTVILFLWVVVVWRWSLKTPLQESSAFSLADFAAKFVRKEIVTESGQPWAFKRDFLKGAGSRKVIEVLSEARVVRQRLKMGSVRC</sequence>
<dbReference type="VEuPathDB" id="FungiDB:CLCR_09860"/>
<dbReference type="EMBL" id="LGRB01000008">
    <property type="protein sequence ID" value="OCT52480.1"/>
    <property type="molecule type" value="Genomic_DNA"/>
</dbReference>
<dbReference type="AlphaFoldDB" id="A0A1C1CVE7"/>
<evidence type="ECO:0000256" key="1">
    <source>
        <dbReference type="SAM" id="Phobius"/>
    </source>
</evidence>
<reference evidence="3" key="1">
    <citation type="submission" date="2015-07" db="EMBL/GenBank/DDBJ databases">
        <authorList>
            <person name="Teixeira M.M."/>
            <person name="Souza R.C."/>
            <person name="Almeida L.G."/>
            <person name="Vicente V.A."/>
            <person name="de Hoog S."/>
            <person name="Bocca A.L."/>
            <person name="de Almeida S.R."/>
            <person name="Vasconcelos A.T."/>
            <person name="Felipe M.S."/>
        </authorList>
    </citation>
    <scope>NUCLEOTIDE SEQUENCE [LARGE SCALE GENOMIC DNA]</scope>
    <source>
        <strain evidence="3">KSF</strain>
    </source>
</reference>
<dbReference type="OrthoDB" id="5139479at2759"/>
<keyword evidence="1" id="KW-1133">Transmembrane helix</keyword>
<dbReference type="Proteomes" id="UP000094526">
    <property type="component" value="Unassembled WGS sequence"/>
</dbReference>
<name>A0A1C1CVE7_9EURO</name>
<keyword evidence="3" id="KW-1185">Reference proteome</keyword>
<protein>
    <submittedName>
        <fullName evidence="2">Uncharacterized protein</fullName>
    </submittedName>
</protein>
<feature type="transmembrane region" description="Helical" evidence="1">
    <location>
        <begin position="155"/>
        <end position="172"/>
    </location>
</feature>
<comment type="caution">
    <text evidence="2">The sequence shown here is derived from an EMBL/GenBank/DDBJ whole genome shotgun (WGS) entry which is preliminary data.</text>
</comment>
<keyword evidence="1" id="KW-0812">Transmembrane</keyword>
<dbReference type="VEuPathDB" id="FungiDB:G647_03876"/>
<evidence type="ECO:0000313" key="3">
    <source>
        <dbReference type="Proteomes" id="UP000094526"/>
    </source>
</evidence>
<accession>A0A1C1CVE7</accession>
<feature type="transmembrane region" description="Helical" evidence="1">
    <location>
        <begin position="121"/>
        <end position="143"/>
    </location>
</feature>
<evidence type="ECO:0000313" key="2">
    <source>
        <dbReference type="EMBL" id="OCT52480.1"/>
    </source>
</evidence>
<organism evidence="2 3">
    <name type="scientific">Cladophialophora carrionii</name>
    <dbReference type="NCBI Taxonomy" id="86049"/>
    <lineage>
        <taxon>Eukaryota</taxon>
        <taxon>Fungi</taxon>
        <taxon>Dikarya</taxon>
        <taxon>Ascomycota</taxon>
        <taxon>Pezizomycotina</taxon>
        <taxon>Eurotiomycetes</taxon>
        <taxon>Chaetothyriomycetidae</taxon>
        <taxon>Chaetothyriales</taxon>
        <taxon>Herpotrichiellaceae</taxon>
        <taxon>Cladophialophora</taxon>
    </lineage>
</organism>
<keyword evidence="1" id="KW-0472">Membrane</keyword>
<proteinExistence type="predicted"/>
<feature type="transmembrane region" description="Helical" evidence="1">
    <location>
        <begin position="84"/>
        <end position="101"/>
    </location>
</feature>
<gene>
    <name evidence="2" type="ORF">CLCR_09860</name>
</gene>
<feature type="transmembrane region" description="Helical" evidence="1">
    <location>
        <begin position="480"/>
        <end position="500"/>
    </location>
</feature>